<name>A0A5B8SVK0_9GAMM</name>
<organism evidence="4 5">
    <name type="scientific">Pistricoccus aurantiacus</name>
    <dbReference type="NCBI Taxonomy" id="1883414"/>
    <lineage>
        <taxon>Bacteria</taxon>
        <taxon>Pseudomonadati</taxon>
        <taxon>Pseudomonadota</taxon>
        <taxon>Gammaproteobacteria</taxon>
        <taxon>Oceanospirillales</taxon>
        <taxon>Halomonadaceae</taxon>
        <taxon>Pistricoccus</taxon>
    </lineage>
</organism>
<evidence type="ECO:0000313" key="4">
    <source>
        <dbReference type="EMBL" id="QEA38748.1"/>
    </source>
</evidence>
<keyword evidence="4" id="KW-0132">Cell division</keyword>
<dbReference type="KEGG" id="paur:FGL86_06435"/>
<evidence type="ECO:0000256" key="3">
    <source>
        <dbReference type="SAM" id="MobiDB-lite"/>
    </source>
</evidence>
<dbReference type="GO" id="GO:0043093">
    <property type="term" value="P:FtsZ-dependent cytokinesis"/>
    <property type="evidence" value="ECO:0007669"/>
    <property type="project" value="InterPro"/>
</dbReference>
<dbReference type="GO" id="GO:0000917">
    <property type="term" value="P:division septum assembly"/>
    <property type="evidence" value="ECO:0007669"/>
    <property type="project" value="UniProtKB-KW"/>
</dbReference>
<dbReference type="InterPro" id="IPR009252">
    <property type="entry name" value="Cell_div_ZapB"/>
</dbReference>
<feature type="region of interest" description="Disordered" evidence="3">
    <location>
        <begin position="57"/>
        <end position="79"/>
    </location>
</feature>
<dbReference type="Pfam" id="PF06005">
    <property type="entry name" value="ZapB"/>
    <property type="match status" value="1"/>
</dbReference>
<evidence type="ECO:0000256" key="1">
    <source>
        <dbReference type="ARBA" id="ARBA00023054"/>
    </source>
</evidence>
<feature type="compositionally biased region" description="Low complexity" evidence="3">
    <location>
        <begin position="61"/>
        <end position="79"/>
    </location>
</feature>
<dbReference type="Gene3D" id="1.20.5.340">
    <property type="match status" value="1"/>
</dbReference>
<dbReference type="AlphaFoldDB" id="A0A5B8SVK0"/>
<gene>
    <name evidence="4" type="primary">zapB</name>
    <name evidence="4" type="ORF">FGL86_06435</name>
</gene>
<proteinExistence type="predicted"/>
<dbReference type="RefSeq" id="WP_147183806.1">
    <property type="nucleotide sequence ID" value="NZ_CP042382.1"/>
</dbReference>
<dbReference type="SUPFAM" id="SSF58022">
    <property type="entry name" value="XRCC4, C-terminal oligomerization domain"/>
    <property type="match status" value="1"/>
</dbReference>
<evidence type="ECO:0000256" key="2">
    <source>
        <dbReference type="ARBA" id="ARBA00023210"/>
    </source>
</evidence>
<accession>A0A5B8SVK0</accession>
<sequence length="79" mass="9036">MSHELFSQLEQKITSAVDALEMLKMEAEELREENARLKQEREEWERRLNGLLSKFEELETSGSAMDAAPSDSPASSETY</sequence>
<dbReference type="EMBL" id="CP042382">
    <property type="protein sequence ID" value="QEA38748.1"/>
    <property type="molecule type" value="Genomic_DNA"/>
</dbReference>
<keyword evidence="1" id="KW-0175">Coiled coil</keyword>
<evidence type="ECO:0000313" key="5">
    <source>
        <dbReference type="Proteomes" id="UP000321272"/>
    </source>
</evidence>
<keyword evidence="2" id="KW-0717">Septation</keyword>
<keyword evidence="5" id="KW-1185">Reference proteome</keyword>
<reference evidence="4 5" key="1">
    <citation type="submission" date="2019-06" db="EMBL/GenBank/DDBJ databases">
        <title>Genome analyses of bacteria isolated from kimchi.</title>
        <authorList>
            <person name="Lee S."/>
            <person name="Ahn S."/>
            <person name="Roh S."/>
        </authorList>
    </citation>
    <scope>NUCLEOTIDE SEQUENCE [LARGE SCALE GENOMIC DNA]</scope>
    <source>
        <strain evidence="4 5">CBA4606</strain>
    </source>
</reference>
<keyword evidence="2" id="KW-0131">Cell cycle</keyword>
<dbReference type="Proteomes" id="UP000321272">
    <property type="component" value="Chromosome"/>
</dbReference>
<dbReference type="GO" id="GO:0005737">
    <property type="term" value="C:cytoplasm"/>
    <property type="evidence" value="ECO:0007669"/>
    <property type="project" value="InterPro"/>
</dbReference>
<protein>
    <submittedName>
        <fullName evidence="4">Cell division protein ZapB</fullName>
    </submittedName>
</protein>